<feature type="transmembrane region" description="Helical" evidence="2">
    <location>
        <begin position="113"/>
        <end position="136"/>
    </location>
</feature>
<gene>
    <name evidence="4" type="ORF">WJX74_006823</name>
</gene>
<evidence type="ECO:0000256" key="2">
    <source>
        <dbReference type="SAM" id="Phobius"/>
    </source>
</evidence>
<dbReference type="SUPFAM" id="SSF103481">
    <property type="entry name" value="Multidrug resistance efflux transporter EmrE"/>
    <property type="match status" value="1"/>
</dbReference>
<comment type="caution">
    <text evidence="4">The sequence shown here is derived from an EMBL/GenBank/DDBJ whole genome shotgun (WGS) entry which is preliminary data.</text>
</comment>
<feature type="transmembrane region" description="Helical" evidence="2">
    <location>
        <begin position="295"/>
        <end position="320"/>
    </location>
</feature>
<feature type="transmembrane region" description="Helical" evidence="2">
    <location>
        <begin position="82"/>
        <end position="101"/>
    </location>
</feature>
<feature type="transmembrane region" description="Helical" evidence="2">
    <location>
        <begin position="226"/>
        <end position="249"/>
    </location>
</feature>
<dbReference type="AlphaFoldDB" id="A0AAW1QTR9"/>
<feature type="transmembrane region" description="Helical" evidence="2">
    <location>
        <begin position="197"/>
        <end position="214"/>
    </location>
</feature>
<dbReference type="GO" id="GO:0016020">
    <property type="term" value="C:membrane"/>
    <property type="evidence" value="ECO:0007669"/>
    <property type="project" value="InterPro"/>
</dbReference>
<comment type="similarity">
    <text evidence="1">Belongs to the drug/metabolite transporter (DMT) superfamily. Plant drug/metabolite exporter (P-DME) (TC 2.A.7.4) family.</text>
</comment>
<name>A0AAW1QTR9_9CHLO</name>
<keyword evidence="2" id="KW-0812">Transmembrane</keyword>
<organism evidence="4 5">
    <name type="scientific">Apatococcus lobatus</name>
    <dbReference type="NCBI Taxonomy" id="904363"/>
    <lineage>
        <taxon>Eukaryota</taxon>
        <taxon>Viridiplantae</taxon>
        <taxon>Chlorophyta</taxon>
        <taxon>core chlorophytes</taxon>
        <taxon>Trebouxiophyceae</taxon>
        <taxon>Chlorellales</taxon>
        <taxon>Chlorellaceae</taxon>
        <taxon>Apatococcus</taxon>
    </lineage>
</organism>
<evidence type="ECO:0000256" key="1">
    <source>
        <dbReference type="ARBA" id="ARBA00007635"/>
    </source>
</evidence>
<dbReference type="Proteomes" id="UP001438707">
    <property type="component" value="Unassembled WGS sequence"/>
</dbReference>
<dbReference type="EMBL" id="JALJOS010000027">
    <property type="protein sequence ID" value="KAK9824921.1"/>
    <property type="molecule type" value="Genomic_DNA"/>
</dbReference>
<accession>A0AAW1QTR9</accession>
<evidence type="ECO:0000313" key="4">
    <source>
        <dbReference type="EMBL" id="KAK9824921.1"/>
    </source>
</evidence>
<dbReference type="InterPro" id="IPR000620">
    <property type="entry name" value="EamA_dom"/>
</dbReference>
<proteinExistence type="inferred from homology"/>
<dbReference type="InterPro" id="IPR037185">
    <property type="entry name" value="EmrE-like"/>
</dbReference>
<feature type="transmembrane region" description="Helical" evidence="2">
    <location>
        <begin position="142"/>
        <end position="163"/>
    </location>
</feature>
<keyword evidence="2" id="KW-0472">Membrane</keyword>
<dbReference type="PANTHER" id="PTHR22911">
    <property type="entry name" value="ACYL-MALONYL CONDENSING ENZYME-RELATED"/>
    <property type="match status" value="1"/>
</dbReference>
<feature type="transmembrane region" description="Helical" evidence="2">
    <location>
        <begin position="326"/>
        <end position="346"/>
    </location>
</feature>
<feature type="transmembrane region" description="Helical" evidence="2">
    <location>
        <begin position="269"/>
        <end position="288"/>
    </location>
</feature>
<feature type="transmembrane region" description="Helical" evidence="2">
    <location>
        <begin position="50"/>
        <end position="70"/>
    </location>
</feature>
<reference evidence="4 5" key="1">
    <citation type="journal article" date="2024" name="Nat. Commun.">
        <title>Phylogenomics reveals the evolutionary origins of lichenization in chlorophyte algae.</title>
        <authorList>
            <person name="Puginier C."/>
            <person name="Libourel C."/>
            <person name="Otte J."/>
            <person name="Skaloud P."/>
            <person name="Haon M."/>
            <person name="Grisel S."/>
            <person name="Petersen M."/>
            <person name="Berrin J.G."/>
            <person name="Delaux P.M."/>
            <person name="Dal Grande F."/>
            <person name="Keller J."/>
        </authorList>
    </citation>
    <scope>NUCLEOTIDE SEQUENCE [LARGE SCALE GENOMIC DNA]</scope>
    <source>
        <strain evidence="4 5">SAG 2145</strain>
    </source>
</reference>
<feature type="domain" description="EamA" evidence="3">
    <location>
        <begin position="50"/>
        <end position="185"/>
    </location>
</feature>
<protein>
    <recommendedName>
        <fullName evidence="3">EamA domain-containing protein</fullName>
    </recommendedName>
</protein>
<dbReference type="PANTHER" id="PTHR22911:SF76">
    <property type="entry name" value="EAMA DOMAIN-CONTAINING PROTEIN"/>
    <property type="match status" value="1"/>
</dbReference>
<feature type="transmembrane region" description="Helical" evidence="2">
    <location>
        <begin position="168"/>
        <end position="185"/>
    </location>
</feature>
<evidence type="ECO:0000259" key="3">
    <source>
        <dbReference type="Pfam" id="PF00892"/>
    </source>
</evidence>
<dbReference type="Pfam" id="PF00892">
    <property type="entry name" value="EamA"/>
    <property type="match status" value="1"/>
</dbReference>
<evidence type="ECO:0000313" key="5">
    <source>
        <dbReference type="Proteomes" id="UP001438707"/>
    </source>
</evidence>
<sequence>MQSPSTFHLETPGPDPKAAQISEQVTLLQKPKEGLLACPTGGPEISRRPWTAWALLAAAIISVSSAAVTFASMTEVPPVTLAAWRLQLTSFLLAPGAVYQYRHMPSDQRQQLLRSVPLMLASGTFLALHFACWVWSIDHTSLPHALLFVSSTPITVAAGMLLLRKPIFLGEVGGSLMALGGMIVLTHNTGKDQQVTIAGDLSALGAATFVIGYLSIGRMLRAWMPLYLYAAPVTGIAALLLSLAAIPISPARPFVMGTGGLVGWLLPKYLPRVLWLAVGPGIMGHTGLNAVLKYFPVLFISLAVTTEPAIGTLMGWVIGLVEAPTIWTWAGGTILLSATAVVTLAMHQRGHAASAKGNVLVHEEAAFPDIGYLQQVDLDMEQAHASSTPVR</sequence>
<keyword evidence="5" id="KW-1185">Reference proteome</keyword>
<keyword evidence="2" id="KW-1133">Transmembrane helix</keyword>